<evidence type="ECO:0000313" key="2">
    <source>
        <dbReference type="EMBL" id="SHL50477.1"/>
    </source>
</evidence>
<proteinExistence type="predicted"/>
<reference evidence="3" key="2">
    <citation type="submission" date="2016-11" db="EMBL/GenBank/DDBJ databases">
        <authorList>
            <person name="Varghese N."/>
            <person name="Submissions S."/>
        </authorList>
    </citation>
    <scope>NUCLEOTIDE SEQUENCE [LARGE SCALE GENOMIC DNA]</scope>
    <source>
        <strain evidence="3">DSM 27989</strain>
    </source>
</reference>
<keyword evidence="4" id="KW-1185">Reference proteome</keyword>
<reference evidence="2" key="3">
    <citation type="submission" date="2016-11" db="EMBL/GenBank/DDBJ databases">
        <authorList>
            <person name="Jaros S."/>
            <person name="Januszkiewicz K."/>
            <person name="Wedrychowicz H."/>
        </authorList>
    </citation>
    <scope>NUCLEOTIDE SEQUENCE [LARGE SCALE GENOMIC DNA]</scope>
    <source>
        <strain evidence="2">DSM 27989</strain>
    </source>
</reference>
<sequence>MKPIFITLISLFIFSSCTNDDNNNVQKEIPINYYFSVSSVLDAETEEEKIVEFEIDGIKHIDIAPCSWSYRKFTTEKETHIKVKTNSPRARGGIYEIRKNQIYNDGGYLTDPGSYITSGNFTENLDTIVKIK</sequence>
<reference evidence="1" key="5">
    <citation type="submission" date="2024-05" db="EMBL/GenBank/DDBJ databases">
        <authorList>
            <person name="Sun Q."/>
            <person name="Zhou Y."/>
        </authorList>
    </citation>
    <scope>NUCLEOTIDE SEQUENCE</scope>
    <source>
        <strain evidence="1">CGMCC 1.12707</strain>
    </source>
</reference>
<dbReference type="AlphaFoldDB" id="A0A1M7B6A4"/>
<reference evidence="4" key="4">
    <citation type="journal article" date="2019" name="Int. J. Syst. Evol. Microbiol.">
        <title>The Global Catalogue of Microorganisms (GCM) 10K type strain sequencing project: providing services to taxonomists for standard genome sequencing and annotation.</title>
        <authorList>
            <consortium name="The Broad Institute Genomics Platform"/>
            <consortium name="The Broad Institute Genome Sequencing Center for Infectious Disease"/>
            <person name="Wu L."/>
            <person name="Ma J."/>
        </authorList>
    </citation>
    <scope>NUCLEOTIDE SEQUENCE [LARGE SCALE GENOMIC DNA]</scope>
    <source>
        <strain evidence="4">CGMCC 1.12707</strain>
    </source>
</reference>
<reference evidence="1" key="1">
    <citation type="journal article" date="2014" name="Int. J. Syst. Evol. Microbiol.">
        <title>Complete genome of a new Firmicutes species belonging to the dominant human colonic microbiota ('Ruminococcus bicirculans') reveals two chromosomes and a selective capacity to utilize plant glucans.</title>
        <authorList>
            <consortium name="NISC Comparative Sequencing Program"/>
            <person name="Wegmann U."/>
            <person name="Louis P."/>
            <person name="Goesmann A."/>
            <person name="Henrissat B."/>
            <person name="Duncan S.H."/>
            <person name="Flint H.J."/>
        </authorList>
    </citation>
    <scope>NUCLEOTIDE SEQUENCE</scope>
    <source>
        <strain evidence="1">CGMCC 1.12707</strain>
    </source>
</reference>
<dbReference type="STRING" id="1434701.SAMN05443634_11060"/>
<dbReference type="Proteomes" id="UP000184120">
    <property type="component" value="Unassembled WGS sequence"/>
</dbReference>
<dbReference type="OrthoDB" id="9805663at2"/>
<dbReference type="RefSeq" id="WP_072933270.1">
    <property type="nucleotide sequence ID" value="NZ_BMFL01000007.1"/>
</dbReference>
<organism evidence="2 3">
    <name type="scientific">Chishuiella changwenlii</name>
    <dbReference type="NCBI Taxonomy" id="1434701"/>
    <lineage>
        <taxon>Bacteria</taxon>
        <taxon>Pseudomonadati</taxon>
        <taxon>Bacteroidota</taxon>
        <taxon>Flavobacteriia</taxon>
        <taxon>Flavobacteriales</taxon>
        <taxon>Weeksellaceae</taxon>
        <taxon>Chishuiella</taxon>
    </lineage>
</organism>
<evidence type="ECO:0000313" key="4">
    <source>
        <dbReference type="Proteomes" id="UP000650994"/>
    </source>
</evidence>
<gene>
    <name evidence="1" type="ORF">GCM10010984_11840</name>
    <name evidence="2" type="ORF">SAMN05443634_11060</name>
</gene>
<dbReference type="EMBL" id="FRBH01000010">
    <property type="protein sequence ID" value="SHL50477.1"/>
    <property type="molecule type" value="Genomic_DNA"/>
</dbReference>
<dbReference type="EMBL" id="BMFL01000007">
    <property type="protein sequence ID" value="GGE95946.1"/>
    <property type="molecule type" value="Genomic_DNA"/>
</dbReference>
<dbReference type="PROSITE" id="PS51257">
    <property type="entry name" value="PROKAR_LIPOPROTEIN"/>
    <property type="match status" value="1"/>
</dbReference>
<evidence type="ECO:0000313" key="1">
    <source>
        <dbReference type="EMBL" id="GGE95946.1"/>
    </source>
</evidence>
<evidence type="ECO:0000313" key="3">
    <source>
        <dbReference type="Proteomes" id="UP000184120"/>
    </source>
</evidence>
<dbReference type="Proteomes" id="UP000650994">
    <property type="component" value="Unassembled WGS sequence"/>
</dbReference>
<name>A0A1M7B6A4_9FLAO</name>
<accession>A0A1M7B6A4</accession>
<protein>
    <submittedName>
        <fullName evidence="2">Uncharacterized protein</fullName>
    </submittedName>
</protein>